<protein>
    <recommendedName>
        <fullName evidence="5">Protein TonB</fullName>
    </recommendedName>
</protein>
<keyword evidence="5" id="KW-0813">Transport</keyword>
<dbReference type="InterPro" id="IPR006260">
    <property type="entry name" value="TonB/TolA_C"/>
</dbReference>
<comment type="function">
    <text evidence="5">Interacts with outer membrane receptor proteins that carry out high-affinity binding and energy dependent uptake into the periplasmic space of specific substrates. It could act to transduce energy from the cytoplasmic membrane to specific energy-requiring processes in the outer membrane, resulting in the release into the periplasm of ligands bound by these outer membrane proteins.</text>
</comment>
<reference evidence="7 8" key="1">
    <citation type="submission" date="2023-03" db="EMBL/GenBank/DDBJ databases">
        <title>Draft genome sequence of Thalassotalea insulae KCTC 62186T.</title>
        <authorList>
            <person name="Sawabe T."/>
        </authorList>
    </citation>
    <scope>NUCLEOTIDE SEQUENCE [LARGE SCALE GENOMIC DNA]</scope>
    <source>
        <strain evidence="7 8">KCTC 62186</strain>
    </source>
</reference>
<name>A0ABQ6GUA7_9GAMM</name>
<evidence type="ECO:0000313" key="7">
    <source>
        <dbReference type="EMBL" id="GLX78271.1"/>
    </source>
</evidence>
<keyword evidence="2 5" id="KW-0812">Transmembrane</keyword>
<keyword evidence="8" id="KW-1185">Reference proteome</keyword>
<dbReference type="PROSITE" id="PS52015">
    <property type="entry name" value="TONB_CTD"/>
    <property type="match status" value="1"/>
</dbReference>
<evidence type="ECO:0000313" key="8">
    <source>
        <dbReference type="Proteomes" id="UP001157186"/>
    </source>
</evidence>
<dbReference type="Proteomes" id="UP001157186">
    <property type="component" value="Unassembled WGS sequence"/>
</dbReference>
<feature type="domain" description="TonB C-terminal" evidence="6">
    <location>
        <begin position="147"/>
        <end position="235"/>
    </location>
</feature>
<gene>
    <name evidence="7" type="ORF">tinsulaeT_16110</name>
</gene>
<dbReference type="SUPFAM" id="SSF74653">
    <property type="entry name" value="TolA/TonB C-terminal domain"/>
    <property type="match status" value="1"/>
</dbReference>
<comment type="similarity">
    <text evidence="5">Belongs to the TonB family.</text>
</comment>
<dbReference type="RefSeq" id="WP_284244158.1">
    <property type="nucleotide sequence ID" value="NZ_BSST01000001.1"/>
</dbReference>
<evidence type="ECO:0000256" key="4">
    <source>
        <dbReference type="ARBA" id="ARBA00023136"/>
    </source>
</evidence>
<dbReference type="NCBIfam" id="TIGR01352">
    <property type="entry name" value="tonB_Cterm"/>
    <property type="match status" value="1"/>
</dbReference>
<evidence type="ECO:0000256" key="5">
    <source>
        <dbReference type="RuleBase" id="RU362123"/>
    </source>
</evidence>
<evidence type="ECO:0000256" key="3">
    <source>
        <dbReference type="ARBA" id="ARBA00022989"/>
    </source>
</evidence>
<comment type="subcellular location">
    <subcellularLocation>
        <location evidence="5">Cell inner membrane</location>
        <topology evidence="5">Single-pass membrane protein</topology>
        <orientation evidence="5">Periplasmic side</orientation>
    </subcellularLocation>
    <subcellularLocation>
        <location evidence="1">Membrane</location>
        <topology evidence="1">Single-pass membrane protein</topology>
    </subcellularLocation>
</comment>
<keyword evidence="5" id="KW-0735">Signal-anchor</keyword>
<keyword evidence="3 5" id="KW-1133">Transmembrane helix</keyword>
<evidence type="ECO:0000259" key="6">
    <source>
        <dbReference type="PROSITE" id="PS52015"/>
    </source>
</evidence>
<evidence type="ECO:0000256" key="1">
    <source>
        <dbReference type="ARBA" id="ARBA00004167"/>
    </source>
</evidence>
<keyword evidence="4 5" id="KW-0472">Membrane</keyword>
<dbReference type="InterPro" id="IPR003538">
    <property type="entry name" value="TonB"/>
</dbReference>
<sequence>MNNEPFDKELSALYQQRKSHIVAPNITLAESSNNKKYSLIKLLSIFTLGGVASFGIMAIMTHFAKSPEPQQPMLTSSHQVKIAEAPPKPVDDEVIVIKPELPPKPGTPTIESEIAKLAPAINSAQASNVENIDLNAIQIVKLPHLKEPEFIIKPIYKVMPKFSNNALRAQQSGSIRLRYEIDRLGDVRNIEIINSNVSRALQRSAKKALAQWKYTPGENIKKNYEIIFEFTAEKS</sequence>
<keyword evidence="5" id="KW-1003">Cell membrane</keyword>
<keyword evidence="5" id="KW-0653">Protein transport</keyword>
<accession>A0ABQ6GUA7</accession>
<dbReference type="PRINTS" id="PR01374">
    <property type="entry name" value="TONBPROTEIN"/>
</dbReference>
<dbReference type="EMBL" id="BSST01000001">
    <property type="protein sequence ID" value="GLX78271.1"/>
    <property type="molecule type" value="Genomic_DNA"/>
</dbReference>
<proteinExistence type="inferred from homology"/>
<dbReference type="Gene3D" id="3.30.2420.10">
    <property type="entry name" value="TonB"/>
    <property type="match status" value="1"/>
</dbReference>
<keyword evidence="5" id="KW-0997">Cell inner membrane</keyword>
<dbReference type="InterPro" id="IPR037682">
    <property type="entry name" value="TonB_C"/>
</dbReference>
<evidence type="ECO:0000256" key="2">
    <source>
        <dbReference type="ARBA" id="ARBA00022692"/>
    </source>
</evidence>
<organism evidence="7 8">
    <name type="scientific">Thalassotalea insulae</name>
    <dbReference type="NCBI Taxonomy" id="2056778"/>
    <lineage>
        <taxon>Bacteria</taxon>
        <taxon>Pseudomonadati</taxon>
        <taxon>Pseudomonadota</taxon>
        <taxon>Gammaproteobacteria</taxon>
        <taxon>Alteromonadales</taxon>
        <taxon>Colwelliaceae</taxon>
        <taxon>Thalassotalea</taxon>
    </lineage>
</organism>
<feature type="transmembrane region" description="Helical" evidence="5">
    <location>
        <begin position="42"/>
        <end position="64"/>
    </location>
</feature>
<comment type="caution">
    <text evidence="7">The sequence shown here is derived from an EMBL/GenBank/DDBJ whole genome shotgun (WGS) entry which is preliminary data.</text>
</comment>
<dbReference type="Pfam" id="PF03544">
    <property type="entry name" value="TonB_C"/>
    <property type="match status" value="1"/>
</dbReference>